<dbReference type="GO" id="GO:0005743">
    <property type="term" value="C:mitochondrial inner membrane"/>
    <property type="evidence" value="ECO:0007669"/>
    <property type="project" value="UniProtKB-SubCell"/>
</dbReference>
<evidence type="ECO:0000256" key="15">
    <source>
        <dbReference type="ARBA" id="ARBA00023136"/>
    </source>
</evidence>
<evidence type="ECO:0000313" key="21">
    <source>
        <dbReference type="EMBL" id="AFR77045.1"/>
    </source>
</evidence>
<keyword evidence="12 17" id="KW-0520">NAD</keyword>
<evidence type="ECO:0000256" key="6">
    <source>
        <dbReference type="ARBA" id="ARBA00022660"/>
    </source>
</evidence>
<evidence type="ECO:0000256" key="3">
    <source>
        <dbReference type="ARBA" id="ARBA00012944"/>
    </source>
</evidence>
<protein>
    <recommendedName>
        <fullName evidence="4 17">NADH-ubiquinone oxidoreductase chain 5</fullName>
        <ecNumber evidence="3 17">7.1.1.2</ecNumber>
    </recommendedName>
</protein>
<evidence type="ECO:0000256" key="5">
    <source>
        <dbReference type="ARBA" id="ARBA00022448"/>
    </source>
</evidence>
<dbReference type="GO" id="GO:0003954">
    <property type="term" value="F:NADH dehydrogenase activity"/>
    <property type="evidence" value="ECO:0007669"/>
    <property type="project" value="TreeGrafter"/>
</dbReference>
<dbReference type="GeneID" id="16488865"/>
<comment type="catalytic activity">
    <reaction evidence="16 17">
        <text>a ubiquinone + NADH + 5 H(+)(in) = a ubiquinol + NAD(+) + 4 H(+)(out)</text>
        <dbReference type="Rhea" id="RHEA:29091"/>
        <dbReference type="Rhea" id="RHEA-COMP:9565"/>
        <dbReference type="Rhea" id="RHEA-COMP:9566"/>
        <dbReference type="ChEBI" id="CHEBI:15378"/>
        <dbReference type="ChEBI" id="CHEBI:16389"/>
        <dbReference type="ChEBI" id="CHEBI:17976"/>
        <dbReference type="ChEBI" id="CHEBI:57540"/>
        <dbReference type="ChEBI" id="CHEBI:57945"/>
        <dbReference type="EC" id="7.1.1.2"/>
    </reaction>
</comment>
<evidence type="ECO:0000256" key="17">
    <source>
        <dbReference type="RuleBase" id="RU003404"/>
    </source>
</evidence>
<name>S4T0T5_BRALC</name>
<evidence type="ECO:0000256" key="12">
    <source>
        <dbReference type="ARBA" id="ARBA00023027"/>
    </source>
</evidence>
<dbReference type="GO" id="GO:0015990">
    <property type="term" value="P:electron transport coupled proton transport"/>
    <property type="evidence" value="ECO:0007669"/>
    <property type="project" value="TreeGrafter"/>
</dbReference>
<keyword evidence="15 17" id="KW-0472">Membrane</keyword>
<feature type="domain" description="NADH dehydrogenase subunit 5 C-terminal" evidence="20">
    <location>
        <begin position="390"/>
        <end position="565"/>
    </location>
</feature>
<keyword evidence="13 17" id="KW-0830">Ubiquinone</keyword>
<proteinExistence type="inferred from homology"/>
<evidence type="ECO:0000256" key="10">
    <source>
        <dbReference type="ARBA" id="ARBA00022982"/>
    </source>
</evidence>
<evidence type="ECO:0000256" key="11">
    <source>
        <dbReference type="ARBA" id="ARBA00022989"/>
    </source>
</evidence>
<evidence type="ECO:0000256" key="7">
    <source>
        <dbReference type="ARBA" id="ARBA00022692"/>
    </source>
</evidence>
<feature type="transmembrane region" description="Helical" evidence="17">
    <location>
        <begin position="417"/>
        <end position="442"/>
    </location>
</feature>
<feature type="transmembrane region" description="Helical" evidence="17">
    <location>
        <begin position="378"/>
        <end position="405"/>
    </location>
</feature>
<evidence type="ECO:0000256" key="4">
    <source>
        <dbReference type="ARBA" id="ARBA00021096"/>
    </source>
</evidence>
<evidence type="ECO:0000259" key="18">
    <source>
        <dbReference type="Pfam" id="PF00361"/>
    </source>
</evidence>
<feature type="transmembrane region" description="Helical" evidence="17">
    <location>
        <begin position="84"/>
        <end position="103"/>
    </location>
</feature>
<dbReference type="Pfam" id="PF06455">
    <property type="entry name" value="NADH5_C"/>
    <property type="match status" value="1"/>
</dbReference>
<evidence type="ECO:0000256" key="2">
    <source>
        <dbReference type="ARBA" id="ARBA00004448"/>
    </source>
</evidence>
<dbReference type="InterPro" id="IPR003945">
    <property type="entry name" value="NU5C-like"/>
</dbReference>
<evidence type="ECO:0000256" key="1">
    <source>
        <dbReference type="ARBA" id="ARBA00003257"/>
    </source>
</evidence>
<evidence type="ECO:0000256" key="14">
    <source>
        <dbReference type="ARBA" id="ARBA00023128"/>
    </source>
</evidence>
<feature type="transmembrane region" description="Helical" evidence="17">
    <location>
        <begin position="244"/>
        <end position="262"/>
    </location>
</feature>
<dbReference type="InterPro" id="IPR001516">
    <property type="entry name" value="Proton_antipo_N"/>
</dbReference>
<keyword evidence="11 17" id="KW-1133">Transmembrane helix</keyword>
<reference evidence="21" key="1">
    <citation type="journal article" date="2013" name="PLoS ONE">
        <title>Arthropod phylogenetics in light of three novel millipede (myriapoda: diplopoda) mitochondrial genomes with comments on the appropriateness of mitochondrial genome sequence data for inferring deep level relationships.</title>
        <authorList>
            <person name="Brewer M.S."/>
            <person name="Swafford L."/>
            <person name="Spruill C.L."/>
            <person name="Bond J.E."/>
        </authorList>
    </citation>
    <scope>NUCLEOTIDE SEQUENCE</scope>
</reference>
<feature type="transmembrane region" description="Helical" evidence="17">
    <location>
        <begin position="57"/>
        <end position="77"/>
    </location>
</feature>
<dbReference type="EC" id="7.1.1.2" evidence="3 17"/>
<keyword evidence="5 17" id="KW-0813">Transport</keyword>
<evidence type="ECO:0000256" key="8">
    <source>
        <dbReference type="ARBA" id="ARBA00022792"/>
    </source>
</evidence>
<keyword evidence="8" id="KW-0999">Mitochondrion inner membrane</keyword>
<geneLocation type="mitochondrion" evidence="21"/>
<keyword evidence="10" id="KW-0249">Electron transport</keyword>
<feature type="transmembrane region" description="Helical" evidence="17">
    <location>
        <begin position="546"/>
        <end position="565"/>
    </location>
</feature>
<keyword evidence="6" id="KW-0679">Respiratory chain</keyword>
<keyword evidence="7 17" id="KW-0812">Transmembrane</keyword>
<comment type="function">
    <text evidence="17">Core subunit of the mitochondrial membrane respiratory chain NADH dehydrogenase (Complex I) which catalyzes electron transfer from NADH through the respiratory chain, using ubiquinone as an electron acceptor. Essential for the catalytic activity and assembly of complex I.</text>
</comment>
<dbReference type="CTD" id="4540"/>
<dbReference type="AlphaFoldDB" id="S4T0T5"/>
<feature type="transmembrane region" description="Helical" evidence="17">
    <location>
        <begin position="454"/>
        <end position="474"/>
    </location>
</feature>
<dbReference type="EMBL" id="JX437064">
    <property type="protein sequence ID" value="AFR77045.1"/>
    <property type="molecule type" value="Genomic_DNA"/>
</dbReference>
<feature type="domain" description="NADH-Ubiquinone oxidoreductase (complex I) chain 5 N-terminal" evidence="19">
    <location>
        <begin position="39"/>
        <end position="87"/>
    </location>
</feature>
<dbReference type="GO" id="GO:0008137">
    <property type="term" value="F:NADH dehydrogenase (ubiquinone) activity"/>
    <property type="evidence" value="ECO:0007669"/>
    <property type="project" value="UniProtKB-EC"/>
</dbReference>
<sequence length="568" mass="65274">MMVMGLSSSIVILMSGGIFFFFLFFLEMDFIVFIEWSMLNFNSLLMSVIFLFDWMSMLFICVVLIISGCVMMYSLVYMEEDKSLIRFLMLVMLFIFSMLLLIISPSFIGLLLGWDGLGLVSYCLVIYYSNSKSSSAGMLTILTNRVGDAGLMMSIAFLFSNGSWWLLEVNLTEDIILWMVLVFLLLASFTKSAQIPFSAWLPAAMAAPTPVSALVHSSTLVTAGVYLLIRFYSVYSNMFYIKNLIMLLALFTMFCAGIMAVYEYDFKKIIALSTLSQLGLMMFVLGMGYPDLCFFHLVMHALFKALIFLCAGKVIHESGGVQDIRYLGGMFYFSPLMAVMFMLANGALCGFPFLAGFYSKDLILESFMYFDLNFLKVLLLVLSVILTCVYSMRVMLFVLLGNVNLMKLYSFKESEWFYLLPMCLLGMGSLFGGIMIFYLAFWNINFLSLFYFESVWVFLSFFVVLYFFIYYILGGSFYYSYVMYFFSSMGYLVYLSSQWIMYLFLVEGKMNEKVGDGGWLELAGSKGLWGFLKNLFMLVSFLQNNLFKNLLIMMVIFLFIFYLYMMVF</sequence>
<feature type="transmembrane region" description="Helical" evidence="17">
    <location>
        <begin position="149"/>
        <end position="169"/>
    </location>
</feature>
<feature type="transmembrane region" description="Helical" evidence="17">
    <location>
        <begin position="269"/>
        <end position="288"/>
    </location>
</feature>
<dbReference type="GO" id="GO:0042773">
    <property type="term" value="P:ATP synthesis coupled electron transport"/>
    <property type="evidence" value="ECO:0007669"/>
    <property type="project" value="InterPro"/>
</dbReference>
<dbReference type="PRINTS" id="PR01434">
    <property type="entry name" value="NADHDHGNASE5"/>
</dbReference>
<evidence type="ECO:0000256" key="13">
    <source>
        <dbReference type="ARBA" id="ARBA00023075"/>
    </source>
</evidence>
<evidence type="ECO:0000259" key="20">
    <source>
        <dbReference type="Pfam" id="PF06455"/>
    </source>
</evidence>
<feature type="transmembrane region" description="Helical" evidence="17">
    <location>
        <begin position="481"/>
        <end position="505"/>
    </location>
</feature>
<dbReference type="PANTHER" id="PTHR42829:SF2">
    <property type="entry name" value="NADH-UBIQUINONE OXIDOREDUCTASE CHAIN 5"/>
    <property type="match status" value="1"/>
</dbReference>
<dbReference type="Pfam" id="PF00662">
    <property type="entry name" value="Proton_antipo_N"/>
    <property type="match status" value="1"/>
</dbReference>
<feature type="domain" description="NADH:quinone oxidoreductase/Mrp antiporter transmembrane" evidence="18">
    <location>
        <begin position="105"/>
        <end position="385"/>
    </location>
</feature>
<feature type="transmembrane region" description="Helical" evidence="17">
    <location>
        <begin position="175"/>
        <end position="201"/>
    </location>
</feature>
<organism evidence="21">
    <name type="scientific">Brachycybe lecontii</name>
    <name type="common">Millipede</name>
    <dbReference type="NCBI Taxonomy" id="1176341"/>
    <lineage>
        <taxon>Eukaryota</taxon>
        <taxon>Metazoa</taxon>
        <taxon>Ecdysozoa</taxon>
        <taxon>Arthropoda</taxon>
        <taxon>Myriapoda</taxon>
        <taxon>Diplopoda</taxon>
        <taxon>Helminthomorpha</taxon>
        <taxon>Playtdesmida</taxon>
        <taxon>Andrognathidae</taxon>
        <taxon>Brachycybe</taxon>
    </lineage>
</organism>
<comment type="similarity">
    <text evidence="17">Belongs to the complex I subunit 5 family.</text>
</comment>
<dbReference type="Pfam" id="PF00361">
    <property type="entry name" value="Proton_antipo_M"/>
    <property type="match status" value="1"/>
</dbReference>
<comment type="function">
    <text evidence="1">Core subunit of the mitochondrial membrane respiratory chain NADH dehydrogenase (Complex I) that is believed to belong to the minimal assembly required for catalysis. Complex I functions in the transfer of electrons from NADH to the respiratory chain. The immediate electron acceptor for the enzyme is believed to be ubiquinone.</text>
</comment>
<dbReference type="PANTHER" id="PTHR42829">
    <property type="entry name" value="NADH-UBIQUINONE OXIDOREDUCTASE CHAIN 5"/>
    <property type="match status" value="1"/>
</dbReference>
<keyword evidence="14 17" id="KW-0496">Mitochondrion</keyword>
<keyword evidence="9" id="KW-1278">Translocase</keyword>
<dbReference type="InterPro" id="IPR001750">
    <property type="entry name" value="ND/Mrp_TM"/>
</dbReference>
<gene>
    <name evidence="21" type="primary">ND5</name>
</gene>
<feature type="transmembrane region" description="Helical" evidence="17">
    <location>
        <begin position="213"/>
        <end position="232"/>
    </location>
</feature>
<evidence type="ECO:0000256" key="9">
    <source>
        <dbReference type="ARBA" id="ARBA00022967"/>
    </source>
</evidence>
<evidence type="ECO:0000259" key="19">
    <source>
        <dbReference type="Pfam" id="PF00662"/>
    </source>
</evidence>
<accession>S4T0T5</accession>
<feature type="transmembrane region" description="Helical" evidence="17">
    <location>
        <begin position="6"/>
        <end position="26"/>
    </location>
</feature>
<feature type="transmembrane region" description="Helical" evidence="17">
    <location>
        <begin position="294"/>
        <end position="315"/>
    </location>
</feature>
<dbReference type="InterPro" id="IPR010934">
    <property type="entry name" value="NADH_DH_su5_C"/>
</dbReference>
<feature type="transmembrane region" description="Helical" evidence="17">
    <location>
        <begin position="33"/>
        <end position="51"/>
    </location>
</feature>
<feature type="transmembrane region" description="Helical" evidence="17">
    <location>
        <begin position="336"/>
        <end position="358"/>
    </location>
</feature>
<comment type="subcellular location">
    <subcellularLocation>
        <location evidence="2">Mitochondrion inner membrane</location>
        <topology evidence="2">Multi-pass membrane protein</topology>
    </subcellularLocation>
</comment>
<evidence type="ECO:0000256" key="16">
    <source>
        <dbReference type="ARBA" id="ARBA00049551"/>
    </source>
</evidence>
<dbReference type="RefSeq" id="YP_008378748.1">
    <property type="nucleotide sequence ID" value="NC_021934.1"/>
</dbReference>